<dbReference type="EMBL" id="JAJJPB010000016">
    <property type="protein sequence ID" value="MCC9295605.1"/>
    <property type="molecule type" value="Genomic_DNA"/>
</dbReference>
<comment type="caution">
    <text evidence="1">The sequence shown here is derived from an EMBL/GenBank/DDBJ whole genome shotgun (WGS) entry which is preliminary data.</text>
</comment>
<accession>A0ABS8N744</accession>
<keyword evidence="2" id="KW-1185">Reference proteome</keyword>
<proteinExistence type="predicted"/>
<reference evidence="1" key="1">
    <citation type="submission" date="2021-11" db="EMBL/GenBank/DDBJ databases">
        <authorList>
            <person name="Qingchun L."/>
            <person name="Dong Z."/>
            <person name="Zongwei Q."/>
            <person name="Jia Z."/>
            <person name="Duotao L."/>
        </authorList>
    </citation>
    <scope>NUCLEOTIDE SEQUENCE</scope>
    <source>
        <strain evidence="1">WLY-B-L2</strain>
    </source>
</reference>
<evidence type="ECO:0008006" key="3">
    <source>
        <dbReference type="Google" id="ProtNLM"/>
    </source>
</evidence>
<evidence type="ECO:0000313" key="2">
    <source>
        <dbReference type="Proteomes" id="UP001165422"/>
    </source>
</evidence>
<dbReference type="Proteomes" id="UP001165422">
    <property type="component" value="Unassembled WGS sequence"/>
</dbReference>
<dbReference type="RefSeq" id="WP_229981616.1">
    <property type="nucleotide sequence ID" value="NZ_JAJJPB010000016.1"/>
</dbReference>
<protein>
    <recommendedName>
        <fullName evidence="3">DUF1450 domain-containing protein</fullName>
    </recommendedName>
</protein>
<sequence length="104" mass="11705">MRKKKKKKLIKKVGVKFCGNCNPHINTAFLLEQLKSAAEDIKFVCWEKGGYDILLLLNSCPVGCVTPPEFKGSLVVVTSDSVNYLPIAFEKIMSEILRALRENF</sequence>
<name>A0ABS8N744_9CLOT</name>
<gene>
    <name evidence="1" type="ORF">LN736_12120</name>
</gene>
<organism evidence="1 2">
    <name type="scientific">Clostridium aromativorans</name>
    <dbReference type="NCBI Taxonomy" id="2836848"/>
    <lineage>
        <taxon>Bacteria</taxon>
        <taxon>Bacillati</taxon>
        <taxon>Bacillota</taxon>
        <taxon>Clostridia</taxon>
        <taxon>Eubacteriales</taxon>
        <taxon>Clostridiaceae</taxon>
        <taxon>Clostridium</taxon>
    </lineage>
</organism>
<evidence type="ECO:0000313" key="1">
    <source>
        <dbReference type="EMBL" id="MCC9295605.1"/>
    </source>
</evidence>